<sequence length="450" mass="50345">MEASFVNQQFSPFNPETENLFDTFTDFGAYAATIGSGVNSDPQIPALLCENAARSGSRSTPISICHQTSERPNDGEAYCFGGRCLGGSFWTIKGSLETPSLTRSRRASSTVSQEPVGKDFPLFSFPNTVPPPFLRPKSSQHQCTGIQKGIKRSASQYQVHHPVDLINQLEAVIADDIKSSAEFKWKTSILFQELKRLIDREHTCADTHTHQTKMPITNPPHRRTFKKHGDKAITPDKVFHCTASPCRYSSASAPDWKRHEETHWPQGRYMCLECPVSLPAPDFPDAMQCVYCSTLSLSLEDLRLHLLNSCDSAKDRARTFNRKDKLSGHLQKDHLVTPASALMRAEKWKFEVSSNWPRYCGFCPISFRGWNERSKHLVEEHFKKGCHMGMWQPLIPLVDPLSSFNQLCSSAPWTGKNKSVAIETGASILKGIEVSNGDSRLNYPQQAPAA</sequence>
<name>A0A194XGE3_MOLSC</name>
<keyword evidence="3" id="KW-1185">Reference proteome</keyword>
<organism evidence="2 3">
    <name type="scientific">Mollisia scopiformis</name>
    <name type="common">Conifer needle endophyte fungus</name>
    <name type="synonym">Phialocephala scopiformis</name>
    <dbReference type="NCBI Taxonomy" id="149040"/>
    <lineage>
        <taxon>Eukaryota</taxon>
        <taxon>Fungi</taxon>
        <taxon>Dikarya</taxon>
        <taxon>Ascomycota</taxon>
        <taxon>Pezizomycotina</taxon>
        <taxon>Leotiomycetes</taxon>
        <taxon>Helotiales</taxon>
        <taxon>Mollisiaceae</taxon>
        <taxon>Mollisia</taxon>
    </lineage>
</organism>
<dbReference type="GeneID" id="28817588"/>
<proteinExistence type="predicted"/>
<evidence type="ECO:0000259" key="1">
    <source>
        <dbReference type="SMART" id="SM00355"/>
    </source>
</evidence>
<dbReference type="STRING" id="149040.A0A194XGE3"/>
<dbReference type="SMART" id="SM00355">
    <property type="entry name" value="ZnF_C2H2"/>
    <property type="match status" value="2"/>
</dbReference>
<evidence type="ECO:0000313" key="2">
    <source>
        <dbReference type="EMBL" id="KUJ19265.1"/>
    </source>
</evidence>
<dbReference type="InterPro" id="IPR013087">
    <property type="entry name" value="Znf_C2H2_type"/>
</dbReference>
<accession>A0A194XGE3</accession>
<dbReference type="KEGG" id="psco:LY89DRAFT_487623"/>
<evidence type="ECO:0000313" key="3">
    <source>
        <dbReference type="Proteomes" id="UP000070700"/>
    </source>
</evidence>
<gene>
    <name evidence="2" type="ORF">LY89DRAFT_487623</name>
</gene>
<feature type="domain" description="C2H2-type" evidence="1">
    <location>
        <begin position="358"/>
        <end position="381"/>
    </location>
</feature>
<dbReference type="OrthoDB" id="3565451at2759"/>
<reference evidence="2 3" key="1">
    <citation type="submission" date="2015-10" db="EMBL/GenBank/DDBJ databases">
        <title>Full genome of DAOMC 229536 Phialocephala scopiformis, a fungal endophyte of spruce producing the potent anti-insectan compound rugulosin.</title>
        <authorList>
            <consortium name="DOE Joint Genome Institute"/>
            <person name="Walker A.K."/>
            <person name="Frasz S.L."/>
            <person name="Seifert K.A."/>
            <person name="Miller J.D."/>
            <person name="Mondo S.J."/>
            <person name="Labutti K."/>
            <person name="Lipzen A."/>
            <person name="Dockter R."/>
            <person name="Kennedy M."/>
            <person name="Grigoriev I.V."/>
            <person name="Spatafora J.W."/>
        </authorList>
    </citation>
    <scope>NUCLEOTIDE SEQUENCE [LARGE SCALE GENOMIC DNA]</scope>
    <source>
        <strain evidence="2 3">CBS 120377</strain>
    </source>
</reference>
<dbReference type="RefSeq" id="XP_018073620.1">
    <property type="nucleotide sequence ID" value="XM_018207862.1"/>
</dbReference>
<dbReference type="EMBL" id="KQ947411">
    <property type="protein sequence ID" value="KUJ19265.1"/>
    <property type="molecule type" value="Genomic_DNA"/>
</dbReference>
<dbReference type="Proteomes" id="UP000070700">
    <property type="component" value="Unassembled WGS sequence"/>
</dbReference>
<dbReference type="InParanoid" id="A0A194XGE3"/>
<protein>
    <recommendedName>
        <fullName evidence="1">C2H2-type domain-containing protein</fullName>
    </recommendedName>
</protein>
<dbReference type="AlphaFoldDB" id="A0A194XGE3"/>
<feature type="domain" description="C2H2-type" evidence="1">
    <location>
        <begin position="239"/>
        <end position="263"/>
    </location>
</feature>